<dbReference type="AlphaFoldDB" id="A0A9J6CSI1"/>
<organism evidence="5 6">
    <name type="scientific">Polypedilum vanderplanki</name>
    <name type="common">Sleeping chironomid midge</name>
    <dbReference type="NCBI Taxonomy" id="319348"/>
    <lineage>
        <taxon>Eukaryota</taxon>
        <taxon>Metazoa</taxon>
        <taxon>Ecdysozoa</taxon>
        <taxon>Arthropoda</taxon>
        <taxon>Hexapoda</taxon>
        <taxon>Insecta</taxon>
        <taxon>Pterygota</taxon>
        <taxon>Neoptera</taxon>
        <taxon>Endopterygota</taxon>
        <taxon>Diptera</taxon>
        <taxon>Nematocera</taxon>
        <taxon>Chironomoidea</taxon>
        <taxon>Chironomidae</taxon>
        <taxon>Chironominae</taxon>
        <taxon>Polypedilum</taxon>
        <taxon>Polypedilum</taxon>
    </lineage>
</organism>
<evidence type="ECO:0000256" key="2">
    <source>
        <dbReference type="ARBA" id="ARBA00007331"/>
    </source>
</evidence>
<comment type="caution">
    <text evidence="5">The sequence shown here is derived from an EMBL/GenBank/DDBJ whole genome shotgun (WGS) entry which is preliminary data.</text>
</comment>
<evidence type="ECO:0000313" key="6">
    <source>
        <dbReference type="Proteomes" id="UP001107558"/>
    </source>
</evidence>
<dbReference type="OrthoDB" id="17948at2759"/>
<protein>
    <submittedName>
        <fullName evidence="5">Uncharacterized protein</fullName>
    </submittedName>
</protein>
<dbReference type="Pfam" id="PF01876">
    <property type="entry name" value="RNase_P_p30"/>
    <property type="match status" value="1"/>
</dbReference>
<dbReference type="EMBL" id="JADBJN010000001">
    <property type="protein sequence ID" value="KAG5684852.1"/>
    <property type="molecule type" value="Genomic_DNA"/>
</dbReference>
<evidence type="ECO:0000313" key="5">
    <source>
        <dbReference type="EMBL" id="KAG5684852.1"/>
    </source>
</evidence>
<dbReference type="PANTHER" id="PTHR13031">
    <property type="entry name" value="RIBONUCLEASE P SUBUNIT P30"/>
    <property type="match status" value="1"/>
</dbReference>
<dbReference type="InterPro" id="IPR016195">
    <property type="entry name" value="Pol/histidinol_Pase-like"/>
</dbReference>
<dbReference type="Gene3D" id="3.20.20.140">
    <property type="entry name" value="Metal-dependent hydrolases"/>
    <property type="match status" value="1"/>
</dbReference>
<evidence type="ECO:0000256" key="4">
    <source>
        <dbReference type="SAM" id="MobiDB-lite"/>
    </source>
</evidence>
<reference evidence="5" key="1">
    <citation type="submission" date="2021-03" db="EMBL/GenBank/DDBJ databases">
        <title>Chromosome level genome of the anhydrobiotic midge Polypedilum vanderplanki.</title>
        <authorList>
            <person name="Yoshida Y."/>
            <person name="Kikawada T."/>
            <person name="Gusev O."/>
        </authorList>
    </citation>
    <scope>NUCLEOTIDE SEQUENCE</scope>
    <source>
        <strain evidence="5">NIAS01</strain>
        <tissue evidence="5">Whole body or cell culture</tissue>
    </source>
</reference>
<feature type="region of interest" description="Disordered" evidence="4">
    <location>
        <begin position="248"/>
        <end position="275"/>
    </location>
</feature>
<accession>A0A9J6CSI1</accession>
<evidence type="ECO:0000256" key="3">
    <source>
        <dbReference type="ARBA" id="ARBA00022694"/>
    </source>
</evidence>
<comment type="similarity">
    <text evidence="2">Belongs to the eukaryotic/archaeal RNase P protein component 3 family.</text>
</comment>
<feature type="compositionally biased region" description="Acidic residues" evidence="4">
    <location>
        <begin position="250"/>
        <end position="272"/>
    </location>
</feature>
<gene>
    <name evidence="5" type="ORF">PVAND_014062</name>
</gene>
<keyword evidence="6" id="KW-1185">Reference proteome</keyword>
<comment type="subcellular location">
    <subcellularLocation>
        <location evidence="1">Nucleus</location>
    </subcellularLocation>
</comment>
<dbReference type="GO" id="GO:0003723">
    <property type="term" value="F:RNA binding"/>
    <property type="evidence" value="ECO:0007669"/>
    <property type="project" value="TreeGrafter"/>
</dbReference>
<name>A0A9J6CSI1_POLVA</name>
<dbReference type="GO" id="GO:0005655">
    <property type="term" value="C:nucleolar ribonuclease P complex"/>
    <property type="evidence" value="ECO:0007669"/>
    <property type="project" value="TreeGrafter"/>
</dbReference>
<dbReference type="SUPFAM" id="SSF89550">
    <property type="entry name" value="PHP domain-like"/>
    <property type="match status" value="1"/>
</dbReference>
<dbReference type="GO" id="GO:0008033">
    <property type="term" value="P:tRNA processing"/>
    <property type="evidence" value="ECO:0007669"/>
    <property type="project" value="UniProtKB-KW"/>
</dbReference>
<dbReference type="Proteomes" id="UP001107558">
    <property type="component" value="Chromosome 1"/>
</dbReference>
<keyword evidence="3" id="KW-0819">tRNA processing</keyword>
<sequence>MIKIANGFCDLCIPYNEKKEVMLSIFKELIEIGYKNVAIEQIYSHESLVSKNGSDLIPTPVNLNEYEEVTERKLHLFNRLTVIYSDPSVSHACSRSPNFKKYHIIAALPTTDTAFQHSCQSFIGDIITYNSDTIKMRFTRKFYYLAIRRNMFFEIKYSPVIVDDNERRATITRAQLYHMIGKSRGIIFTSEAKDSYQVRSPYDVGCLGFIFGLSEEQGRAAVSTVSRKVLLAAECRRLGKTPVLMKYEEIDTSTSEEEEDESEEEMDIDESSDCSIKKRKQACLNMKSKNKRVKTS</sequence>
<proteinExistence type="inferred from homology"/>
<dbReference type="PANTHER" id="PTHR13031:SF0">
    <property type="entry name" value="RIBONUCLEASE P PROTEIN SUBUNIT P30"/>
    <property type="match status" value="1"/>
</dbReference>
<evidence type="ECO:0000256" key="1">
    <source>
        <dbReference type="ARBA" id="ARBA00004123"/>
    </source>
</evidence>
<dbReference type="InterPro" id="IPR002738">
    <property type="entry name" value="RNase_P_p30"/>
</dbReference>